<evidence type="ECO:0000256" key="1">
    <source>
        <dbReference type="SAM" id="MobiDB-lite"/>
    </source>
</evidence>
<name>M2PA51_CERS8</name>
<feature type="compositionally biased region" description="Polar residues" evidence="1">
    <location>
        <begin position="646"/>
        <end position="700"/>
    </location>
</feature>
<feature type="region of interest" description="Disordered" evidence="1">
    <location>
        <begin position="630"/>
        <end position="760"/>
    </location>
</feature>
<gene>
    <name evidence="2" type="ORF">CERSUDRAFT_77384</name>
</gene>
<feature type="region of interest" description="Disordered" evidence="1">
    <location>
        <begin position="275"/>
        <end position="327"/>
    </location>
</feature>
<protein>
    <submittedName>
        <fullName evidence="2">Uncharacterized protein</fullName>
    </submittedName>
</protein>
<sequence length="1062" mass="118943">MCTGKNDPDHAGYWYSKCLNNKPPSHNTCSHFAWDESIPQGRHSSRPSLCPGHFCKSGRRASVNQECTFGLCKECCGITHWYLPEIRSCDVSKHRPSTGFVPPVVVVPAPPAQAQPPFDEGTAIAPFNHQSAASTTHSGQINNQSARLGNTHRTYRHSISPLYQQTRLELEREERERVEDGAVSAQYAREQKKVITVFWWPKDDNDLEIYEVVAPDYPWFHPQQSHDLVEQYHVDKTTFQYFDWKRQTWINGSPRSPAQNVRISEVQELHYRSAGVRDAPGMPGRSLKRSASAAGLLGDGDSPFKQPLVSMASSSTHAEHHHSDLLSPLPAPSSSSLFSISSPISTLSTWAPPCTPPKMSSYVSQSQMVRDCIQREKTSVASEFLDLTPSGALASPTITTGSLDSLDMTFTSSREASVSLGWPLKYVIDMAEGFQNIQRLESQGIARQRAFEMVYDTSDFKYKKSTYSDNHRAWAAAANVEGERELWYSYGRTANGEWLRFMKKWRQGTRRNSLSRAYLLVTLVRMAEATLLTMEDIEHLPGDELKAILRAWLSKKRLAGPSFQFQHAKFIAQRIIEEKAAVDWAAVASGTAHTPPDPQDDSPEAKELHRAIAMEKTLRDLLLQKLIDIPQQEESREKTPERAITSPLSSPPTKNDQTAQNSDASPQIPTQPIETSTTGVHPNPPTETSTSPISNQTQGLLSDRSKEVYQKSQPPIRPAHNPSSAHENNEPDDNLFGEHEERQDAEHESTSPQPMEPRTQHFYGPLLHIRIEAEIPVDDDEATVYAADSIEIAKALRKERAFASGDLALSAVVPVPVPDDHNHTKPHLYLFAIISADSEFVWTDLRYGVNLGVQRMTDTFLLHTRYCVEIVAESTVSSPFYSLTSDTSPAPEKRAASQSPPRDTPKPSKRIRKTEDQAEIDTAVVDWLTNVVESRDTFADYKHALEHVRTTHKKNGSVALSLLMDIVHGVARLLDLKKTDGEAAAIARYRPVTRTAIGLFLKRQPAWVSDCVTISQLLDAHDETTQLDKLIREWENVPLGVTALKLKMQRLEEASPRLHKLR</sequence>
<dbReference type="Proteomes" id="UP000016930">
    <property type="component" value="Unassembled WGS sequence"/>
</dbReference>
<evidence type="ECO:0000313" key="2">
    <source>
        <dbReference type="EMBL" id="EMD32354.1"/>
    </source>
</evidence>
<dbReference type="AlphaFoldDB" id="M2PA51"/>
<proteinExistence type="predicted"/>
<evidence type="ECO:0000313" key="3">
    <source>
        <dbReference type="Proteomes" id="UP000016930"/>
    </source>
</evidence>
<organism evidence="2 3">
    <name type="scientific">Ceriporiopsis subvermispora (strain B)</name>
    <name type="common">White-rot fungus</name>
    <name type="synonym">Gelatoporia subvermispora</name>
    <dbReference type="NCBI Taxonomy" id="914234"/>
    <lineage>
        <taxon>Eukaryota</taxon>
        <taxon>Fungi</taxon>
        <taxon>Dikarya</taxon>
        <taxon>Basidiomycota</taxon>
        <taxon>Agaricomycotina</taxon>
        <taxon>Agaricomycetes</taxon>
        <taxon>Polyporales</taxon>
        <taxon>Gelatoporiaceae</taxon>
        <taxon>Gelatoporia</taxon>
    </lineage>
</organism>
<dbReference type="EMBL" id="KB445811">
    <property type="protein sequence ID" value="EMD32354.1"/>
    <property type="molecule type" value="Genomic_DNA"/>
</dbReference>
<keyword evidence="3" id="KW-1185">Reference proteome</keyword>
<accession>M2PA51</accession>
<dbReference type="OrthoDB" id="2758311at2759"/>
<dbReference type="HOGENOM" id="CLU_289015_0_0_1"/>
<reference evidence="2 3" key="1">
    <citation type="journal article" date="2012" name="Proc. Natl. Acad. Sci. U.S.A.">
        <title>Comparative genomics of Ceriporiopsis subvermispora and Phanerochaete chrysosporium provide insight into selective ligninolysis.</title>
        <authorList>
            <person name="Fernandez-Fueyo E."/>
            <person name="Ruiz-Duenas F.J."/>
            <person name="Ferreira P."/>
            <person name="Floudas D."/>
            <person name="Hibbett D.S."/>
            <person name="Canessa P."/>
            <person name="Larrondo L.F."/>
            <person name="James T.Y."/>
            <person name="Seelenfreund D."/>
            <person name="Lobos S."/>
            <person name="Polanco R."/>
            <person name="Tello M."/>
            <person name="Honda Y."/>
            <person name="Watanabe T."/>
            <person name="Watanabe T."/>
            <person name="Ryu J.S."/>
            <person name="Kubicek C.P."/>
            <person name="Schmoll M."/>
            <person name="Gaskell J."/>
            <person name="Hammel K.E."/>
            <person name="St John F.J."/>
            <person name="Vanden Wymelenberg A."/>
            <person name="Sabat G."/>
            <person name="Splinter BonDurant S."/>
            <person name="Syed K."/>
            <person name="Yadav J.S."/>
            <person name="Doddapaneni H."/>
            <person name="Subramanian V."/>
            <person name="Lavin J.L."/>
            <person name="Oguiza J.A."/>
            <person name="Perez G."/>
            <person name="Pisabarro A.G."/>
            <person name="Ramirez L."/>
            <person name="Santoyo F."/>
            <person name="Master E."/>
            <person name="Coutinho P.M."/>
            <person name="Henrissat B."/>
            <person name="Lombard V."/>
            <person name="Magnuson J.K."/>
            <person name="Kuees U."/>
            <person name="Hori C."/>
            <person name="Igarashi K."/>
            <person name="Samejima M."/>
            <person name="Held B.W."/>
            <person name="Barry K.W."/>
            <person name="LaButti K.M."/>
            <person name="Lapidus A."/>
            <person name="Lindquist E.A."/>
            <person name="Lucas S.M."/>
            <person name="Riley R."/>
            <person name="Salamov A.A."/>
            <person name="Hoffmeister D."/>
            <person name="Schwenk D."/>
            <person name="Hadar Y."/>
            <person name="Yarden O."/>
            <person name="de Vries R.P."/>
            <person name="Wiebenga A."/>
            <person name="Stenlid J."/>
            <person name="Eastwood D."/>
            <person name="Grigoriev I.V."/>
            <person name="Berka R.M."/>
            <person name="Blanchette R.A."/>
            <person name="Kersten P."/>
            <person name="Martinez A.T."/>
            <person name="Vicuna R."/>
            <person name="Cullen D."/>
        </authorList>
    </citation>
    <scope>NUCLEOTIDE SEQUENCE [LARGE SCALE GENOMIC DNA]</scope>
    <source>
        <strain evidence="2 3">B</strain>
    </source>
</reference>
<feature type="compositionally biased region" description="Basic and acidic residues" evidence="1">
    <location>
        <begin position="736"/>
        <end position="749"/>
    </location>
</feature>
<feature type="region of interest" description="Disordered" evidence="1">
    <location>
        <begin position="880"/>
        <end position="915"/>
    </location>
</feature>